<accession>A0A3D8S1Z2</accession>
<protein>
    <submittedName>
        <fullName evidence="3">Uncharacterized protein</fullName>
    </submittedName>
</protein>
<keyword evidence="2" id="KW-0812">Transmembrane</keyword>
<proteinExistence type="predicted"/>
<feature type="transmembrane region" description="Helical" evidence="2">
    <location>
        <begin position="381"/>
        <end position="400"/>
    </location>
</feature>
<keyword evidence="2" id="KW-1133">Transmembrane helix</keyword>
<feature type="region of interest" description="Disordered" evidence="1">
    <location>
        <begin position="34"/>
        <end position="56"/>
    </location>
</feature>
<evidence type="ECO:0000256" key="1">
    <source>
        <dbReference type="SAM" id="MobiDB-lite"/>
    </source>
</evidence>
<evidence type="ECO:0000313" key="4">
    <source>
        <dbReference type="Proteomes" id="UP000256645"/>
    </source>
</evidence>
<gene>
    <name evidence="3" type="ORF">BP6252_04961</name>
</gene>
<keyword evidence="2" id="KW-0472">Membrane</keyword>
<dbReference type="EMBL" id="PDLM01000004">
    <property type="protein sequence ID" value="RDW80323.1"/>
    <property type="molecule type" value="Genomic_DNA"/>
</dbReference>
<dbReference type="Proteomes" id="UP000256645">
    <property type="component" value="Unassembled WGS sequence"/>
</dbReference>
<dbReference type="AlphaFoldDB" id="A0A3D8S1Z2"/>
<reference evidence="3 4" key="1">
    <citation type="journal article" date="2018" name="IMA Fungus">
        <title>IMA Genome-F 9: Draft genome sequence of Annulohypoxylon stygium, Aspergillus mulundensis, Berkeleyomyces basicola (syn. Thielaviopsis basicola), Ceratocystis smalleyi, two Cercospora beticola strains, Coleophoma cylindrospora, Fusarium fracticaudum, Phialophora cf. hyalina, and Morchella septimelata.</title>
        <authorList>
            <person name="Wingfield B.D."/>
            <person name="Bills G.F."/>
            <person name="Dong Y."/>
            <person name="Huang W."/>
            <person name="Nel W.J."/>
            <person name="Swalarsk-Parry B.S."/>
            <person name="Vaghefi N."/>
            <person name="Wilken P.M."/>
            <person name="An Z."/>
            <person name="de Beer Z.W."/>
            <person name="De Vos L."/>
            <person name="Chen L."/>
            <person name="Duong T.A."/>
            <person name="Gao Y."/>
            <person name="Hammerbacher A."/>
            <person name="Kikkert J.R."/>
            <person name="Li Y."/>
            <person name="Li H."/>
            <person name="Li K."/>
            <person name="Li Q."/>
            <person name="Liu X."/>
            <person name="Ma X."/>
            <person name="Naidoo K."/>
            <person name="Pethybridge S.J."/>
            <person name="Sun J."/>
            <person name="Steenkamp E.T."/>
            <person name="van der Nest M.A."/>
            <person name="van Wyk S."/>
            <person name="Wingfield M.J."/>
            <person name="Xiong C."/>
            <person name="Yue Q."/>
            <person name="Zhang X."/>
        </authorList>
    </citation>
    <scope>NUCLEOTIDE SEQUENCE [LARGE SCALE GENOMIC DNA]</scope>
    <source>
        <strain evidence="3 4">BP6252</strain>
    </source>
</reference>
<evidence type="ECO:0000256" key="2">
    <source>
        <dbReference type="SAM" id="Phobius"/>
    </source>
</evidence>
<sequence length="660" mass="75405">MSTDRILRWIETGEHVFDTDISDCKVASNTMETETAAPEYTASIRQDEESGASTHSSDELLIGYDNDLLIPSNDQIIQSCHRGTRIWNTYVTCASQPSAYIPQECLDPYTLLQNIPPLPSNLPRQRTISGQALWYVPHPELEPEQRRRHSKDTPDDDTWNPENVYNTQKTFSLSIDKPTKCRISSRSCHNDKGPNCMAVLTLCWAYIITARFLEMQRRLIRYSSTRLTPVLSHTFKPEPGNIVLHLESASEDLVRWLCALLAPGLGWVVKGPLPPWIVHYDEDTRFDITTDISFDFQDNEQAPSSNKATELLMEFCLLRNIGPLENGMLQQPTEAFLAALALPFYNALNLQPQLPTPKFSIGTQEYPSPIYIRDYVKNLPYFMPLFICPASLGSVIWSIFWEPGIECNLVSVWFASILTVISPVIEAYDMEMLAKIFAFRRIQAGLLWRAILNLGDLKVLDMITSYLKSHEERLGGSLSAPDIDIAVWTGSYQSFLDEDISDSYSGSTTQVPRSDILRHRFNFRLGEPCYVRFGWQPFGYAIMDQIEPDLWPRLKSGCSRKYKHWVWWLRDKDGRMIAQIERGFRHDETQYTDCFPKKSHIESTQANIDVPYKIMLAPSKLATWSVMNLGAREASGDRSLEATLIAGIREHQWFADSRGI</sequence>
<feature type="region of interest" description="Disordered" evidence="1">
    <location>
        <begin position="140"/>
        <end position="162"/>
    </location>
</feature>
<keyword evidence="4" id="KW-1185">Reference proteome</keyword>
<name>A0A3D8S1Z2_9HELO</name>
<organism evidence="3 4">
    <name type="scientific">Coleophoma cylindrospora</name>
    <dbReference type="NCBI Taxonomy" id="1849047"/>
    <lineage>
        <taxon>Eukaryota</taxon>
        <taxon>Fungi</taxon>
        <taxon>Dikarya</taxon>
        <taxon>Ascomycota</taxon>
        <taxon>Pezizomycotina</taxon>
        <taxon>Leotiomycetes</taxon>
        <taxon>Helotiales</taxon>
        <taxon>Dermateaceae</taxon>
        <taxon>Coleophoma</taxon>
    </lineage>
</organism>
<comment type="caution">
    <text evidence="3">The sequence shown here is derived from an EMBL/GenBank/DDBJ whole genome shotgun (WGS) entry which is preliminary data.</text>
</comment>
<feature type="transmembrane region" description="Helical" evidence="2">
    <location>
        <begin position="412"/>
        <end position="430"/>
    </location>
</feature>
<evidence type="ECO:0000313" key="3">
    <source>
        <dbReference type="EMBL" id="RDW80323.1"/>
    </source>
</evidence>
<dbReference type="OrthoDB" id="3549294at2759"/>